<evidence type="ECO:0000313" key="2">
    <source>
        <dbReference type="EMBL" id="SUL33598.1"/>
    </source>
</evidence>
<organism evidence="2 3">
    <name type="scientific">Staphylococcus aureus</name>
    <dbReference type="NCBI Taxonomy" id="1280"/>
    <lineage>
        <taxon>Bacteria</taxon>
        <taxon>Bacillati</taxon>
        <taxon>Bacillota</taxon>
        <taxon>Bacilli</taxon>
        <taxon>Bacillales</taxon>
        <taxon>Staphylococcaceae</taxon>
        <taxon>Staphylococcus</taxon>
    </lineage>
</organism>
<keyword evidence="1" id="KW-0472">Membrane</keyword>
<accession>A0A380EHN7</accession>
<sequence>MLLTITLLVLIGGLSAIIGSIVGIGGGIIIVPTMVYLGVEHGLLHNITHK</sequence>
<protein>
    <submittedName>
        <fullName evidence="2">Uncharacterized protein</fullName>
    </submittedName>
</protein>
<evidence type="ECO:0000256" key="1">
    <source>
        <dbReference type="SAM" id="Phobius"/>
    </source>
</evidence>
<evidence type="ECO:0000313" key="3">
    <source>
        <dbReference type="Proteomes" id="UP000254116"/>
    </source>
</evidence>
<dbReference type="EMBL" id="UHBY01000003">
    <property type="protein sequence ID" value="SUL33598.1"/>
    <property type="molecule type" value="Genomic_DNA"/>
</dbReference>
<name>A0A380EHN7_STAAU</name>
<keyword evidence="1" id="KW-1133">Transmembrane helix</keyword>
<proteinExistence type="predicted"/>
<feature type="transmembrane region" description="Helical" evidence="1">
    <location>
        <begin position="7"/>
        <end position="31"/>
    </location>
</feature>
<dbReference type="Proteomes" id="UP000254116">
    <property type="component" value="Unassembled WGS sequence"/>
</dbReference>
<dbReference type="AlphaFoldDB" id="A0A380EHN7"/>
<gene>
    <name evidence="2" type="ORF">NCTC10702_01406</name>
</gene>
<keyword evidence="1" id="KW-0812">Transmembrane</keyword>
<reference evidence="2 3" key="1">
    <citation type="submission" date="2018-06" db="EMBL/GenBank/DDBJ databases">
        <authorList>
            <consortium name="Pathogen Informatics"/>
            <person name="Doyle S."/>
        </authorList>
    </citation>
    <scope>NUCLEOTIDE SEQUENCE [LARGE SCALE GENOMIC DNA]</scope>
    <source>
        <strain evidence="2 3">NCTC10702</strain>
    </source>
</reference>